<organism evidence="2 3">
    <name type="scientific">Chloropicon roscoffensis</name>
    <dbReference type="NCBI Taxonomy" id="1461544"/>
    <lineage>
        <taxon>Eukaryota</taxon>
        <taxon>Viridiplantae</taxon>
        <taxon>Chlorophyta</taxon>
        <taxon>Chloropicophyceae</taxon>
        <taxon>Chloropicales</taxon>
        <taxon>Chloropicaceae</taxon>
        <taxon>Chloropicon</taxon>
    </lineage>
</organism>
<keyword evidence="3" id="KW-1185">Reference proteome</keyword>
<evidence type="ECO:0000313" key="2">
    <source>
        <dbReference type="EMBL" id="WZN60767.1"/>
    </source>
</evidence>
<dbReference type="PANTHER" id="PTHR14000:SF1">
    <property type="entry name" value="HISTONE H2A DEUBIQUITINASE (DUF3755)"/>
    <property type="match status" value="1"/>
</dbReference>
<accession>A0AAX4P4F8</accession>
<dbReference type="PANTHER" id="PTHR14000">
    <property type="entry name" value="FINGER CCCH DOMAIN PROTEIN, PUTATIVE (DUF3755)-RELATED"/>
    <property type="match status" value="1"/>
</dbReference>
<sequence>MEQQTKWTEEEIHTLSVALKKFPADRYSPLGRYLKVSSLLPNKGVRDVALRVKWLSKREEKKNKKGSNSSSKRKADKANKSDSSAYHGQQSALGEKANVLYAPITGVLDENIVVIKQIQQNMMHNKVRENTDLLLKFRDNLMKAQGAMGSIGGVMKSMPPLPAQVNTQLVRSVLPSKNS</sequence>
<dbReference type="EMBL" id="CP151503">
    <property type="protein sequence ID" value="WZN60767.1"/>
    <property type="molecule type" value="Genomic_DNA"/>
</dbReference>
<reference evidence="2 3" key="1">
    <citation type="submission" date="2024-03" db="EMBL/GenBank/DDBJ databases">
        <title>Complete genome sequence of the green alga Chloropicon roscoffensis RCC1871.</title>
        <authorList>
            <person name="Lemieux C."/>
            <person name="Pombert J.-F."/>
            <person name="Otis C."/>
            <person name="Turmel M."/>
        </authorList>
    </citation>
    <scope>NUCLEOTIDE SEQUENCE [LARGE SCALE GENOMIC DNA]</scope>
    <source>
        <strain evidence="2 3">RCC1871</strain>
    </source>
</reference>
<evidence type="ECO:0000313" key="3">
    <source>
        <dbReference type="Proteomes" id="UP001472866"/>
    </source>
</evidence>
<dbReference type="AlphaFoldDB" id="A0AAX4P4F8"/>
<dbReference type="Pfam" id="PF12579">
    <property type="entry name" value="DUF3755"/>
    <property type="match status" value="1"/>
</dbReference>
<proteinExistence type="predicted"/>
<gene>
    <name evidence="2" type="ORF">HKI87_03g23010</name>
</gene>
<evidence type="ECO:0000256" key="1">
    <source>
        <dbReference type="SAM" id="MobiDB-lite"/>
    </source>
</evidence>
<dbReference type="Proteomes" id="UP001472866">
    <property type="component" value="Chromosome 03"/>
</dbReference>
<feature type="region of interest" description="Disordered" evidence="1">
    <location>
        <begin position="58"/>
        <end position="89"/>
    </location>
</feature>
<dbReference type="InterPro" id="IPR022228">
    <property type="entry name" value="DUF3755"/>
</dbReference>
<protein>
    <submittedName>
        <fullName evidence="2">Uncharacterized protein</fullName>
    </submittedName>
</protein>
<dbReference type="Gene3D" id="1.10.10.60">
    <property type="entry name" value="Homeodomain-like"/>
    <property type="match status" value="1"/>
</dbReference>
<name>A0AAX4P4F8_9CHLO</name>